<sequence length="384" mass="41216">MRMNTLDIGRRRLLQAAGASAALMALPATATPTAGKASATALSGYSRRARAIVERALVIDMLAPLRIDLREDAYAEPLSAGEIADFRRSGITAMHHSWGIEGPDAHSQVLAHMAGWYGLIAHHADLFVLVRGVADLERAKADGKVAVIFGVQNADHFRGVDDVKLFHGMGQRCAQLTYNSQNLIASGSTDRVDGGVSDFGAAIIAGMESTGMLVDVSHCGPRTTLDAIEIARGPIAITHSNCQALLDHPRLKSDEAIRRLAAKGGVMGITGVRMFVTGAEPTTIEHIVDHIDHVARLVGIEHVGIGSDADLYGYDAMPAEQLAQLKAAYKASYGFRDRIDIAGFDHPLKIYDLVEALIRRGYGDADIALVLGGNFRRLLGQVWR</sequence>
<name>A0A2U9T996_9GAMM</name>
<dbReference type="Gene3D" id="3.20.20.140">
    <property type="entry name" value="Metal-dependent hydrolases"/>
    <property type="match status" value="1"/>
</dbReference>
<dbReference type="PROSITE" id="PS51365">
    <property type="entry name" value="RENAL_DIPEPTIDASE_2"/>
    <property type="match status" value="1"/>
</dbReference>
<dbReference type="PROSITE" id="PS51318">
    <property type="entry name" value="TAT"/>
    <property type="match status" value="1"/>
</dbReference>
<accession>A0A2U9T996</accession>
<proteinExistence type="predicted"/>
<organism evidence="2 3">
    <name type="scientific">Marilutibacter maris</name>
    <dbReference type="NCBI Taxonomy" id="1605891"/>
    <lineage>
        <taxon>Bacteria</taxon>
        <taxon>Pseudomonadati</taxon>
        <taxon>Pseudomonadota</taxon>
        <taxon>Gammaproteobacteria</taxon>
        <taxon>Lysobacterales</taxon>
        <taxon>Lysobacteraceae</taxon>
        <taxon>Marilutibacter</taxon>
    </lineage>
</organism>
<dbReference type="InterPro" id="IPR006311">
    <property type="entry name" value="TAT_signal"/>
</dbReference>
<keyword evidence="3" id="KW-1185">Reference proteome</keyword>
<dbReference type="EMBL" id="CP029843">
    <property type="protein sequence ID" value="AWV06089.1"/>
    <property type="molecule type" value="Genomic_DNA"/>
</dbReference>
<dbReference type="OrthoDB" id="9804920at2"/>
<dbReference type="AlphaFoldDB" id="A0A2U9T996"/>
<dbReference type="KEGG" id="lmb:C9I47_0364"/>
<evidence type="ECO:0000256" key="1">
    <source>
        <dbReference type="SAM" id="SignalP"/>
    </source>
</evidence>
<dbReference type="PANTHER" id="PTHR10443:SF12">
    <property type="entry name" value="DIPEPTIDASE"/>
    <property type="match status" value="1"/>
</dbReference>
<dbReference type="InterPro" id="IPR008257">
    <property type="entry name" value="Pept_M19"/>
</dbReference>
<reference evidence="2 3" key="1">
    <citation type="submission" date="2018-05" db="EMBL/GenBank/DDBJ databases">
        <title>The complete genome of Lysobacter maris HZ9B, a marine bacterium antagonistic against terrestrial plant pathogens.</title>
        <authorList>
            <person name="Zhang X.-Q."/>
        </authorList>
    </citation>
    <scope>NUCLEOTIDE SEQUENCE [LARGE SCALE GENOMIC DNA]</scope>
    <source>
        <strain evidence="2 3">HZ9B</strain>
    </source>
</reference>
<dbReference type="PANTHER" id="PTHR10443">
    <property type="entry name" value="MICROSOMAL DIPEPTIDASE"/>
    <property type="match status" value="1"/>
</dbReference>
<feature type="chain" id="PRO_5016123916" evidence="1">
    <location>
        <begin position="31"/>
        <end position="384"/>
    </location>
</feature>
<gene>
    <name evidence="2" type="ORF">C9I47_0364</name>
</gene>
<keyword evidence="1" id="KW-0732">Signal</keyword>
<feature type="signal peptide" evidence="1">
    <location>
        <begin position="1"/>
        <end position="30"/>
    </location>
</feature>
<protein>
    <submittedName>
        <fullName evidence="2">Dipeptidase</fullName>
    </submittedName>
</protein>
<dbReference type="GO" id="GO:0006508">
    <property type="term" value="P:proteolysis"/>
    <property type="evidence" value="ECO:0007669"/>
    <property type="project" value="InterPro"/>
</dbReference>
<evidence type="ECO:0000313" key="2">
    <source>
        <dbReference type="EMBL" id="AWV06089.1"/>
    </source>
</evidence>
<dbReference type="Pfam" id="PF01244">
    <property type="entry name" value="Peptidase_M19"/>
    <property type="match status" value="1"/>
</dbReference>
<dbReference type="InterPro" id="IPR032466">
    <property type="entry name" value="Metal_Hydrolase"/>
</dbReference>
<dbReference type="Proteomes" id="UP000249447">
    <property type="component" value="Chromosome"/>
</dbReference>
<dbReference type="GO" id="GO:0070573">
    <property type="term" value="F:metallodipeptidase activity"/>
    <property type="evidence" value="ECO:0007669"/>
    <property type="project" value="InterPro"/>
</dbReference>
<dbReference type="SUPFAM" id="SSF51556">
    <property type="entry name" value="Metallo-dependent hydrolases"/>
    <property type="match status" value="1"/>
</dbReference>
<evidence type="ECO:0000313" key="3">
    <source>
        <dbReference type="Proteomes" id="UP000249447"/>
    </source>
</evidence>